<evidence type="ECO:0000313" key="16">
    <source>
        <dbReference type="Proteomes" id="UP000441358"/>
    </source>
</evidence>
<dbReference type="Proteomes" id="UP000284660">
    <property type="component" value="Unassembled WGS sequence"/>
</dbReference>
<evidence type="ECO:0000313" key="14">
    <source>
        <dbReference type="Proteomes" id="UP000095591"/>
    </source>
</evidence>
<reference evidence="11 15" key="2">
    <citation type="submission" date="2018-08" db="EMBL/GenBank/DDBJ databases">
        <title>A genome reference for cultivated species of the human gut microbiota.</title>
        <authorList>
            <person name="Zou Y."/>
            <person name="Xue W."/>
            <person name="Luo G."/>
        </authorList>
    </citation>
    <scope>NUCLEOTIDE SEQUENCE [LARGE SCALE GENOMIC DNA]</scope>
    <source>
        <strain evidence="11 15">AM30-4</strain>
    </source>
</reference>
<evidence type="ECO:0000313" key="18">
    <source>
        <dbReference type="Proteomes" id="UP000463337"/>
    </source>
</evidence>
<dbReference type="GeneID" id="93524261"/>
<dbReference type="PANTHER" id="PTHR10612:SF34">
    <property type="entry name" value="APOLIPOPROTEIN D"/>
    <property type="match status" value="1"/>
</dbReference>
<evidence type="ECO:0000313" key="15">
    <source>
        <dbReference type="Proteomes" id="UP000284660"/>
    </source>
</evidence>
<evidence type="ECO:0000259" key="3">
    <source>
        <dbReference type="Pfam" id="PF08212"/>
    </source>
</evidence>
<dbReference type="EMBL" id="WKMY01000017">
    <property type="protein sequence ID" value="MRY95188.1"/>
    <property type="molecule type" value="Genomic_DNA"/>
</dbReference>
<evidence type="ECO:0000313" key="11">
    <source>
        <dbReference type="EMBL" id="RHD71585.1"/>
    </source>
</evidence>
<protein>
    <submittedName>
        <fullName evidence="6">Lipocalin family protein</fullName>
    </submittedName>
    <submittedName>
        <fullName evidence="4">Outer membrane lipoprotein blc</fullName>
    </submittedName>
    <submittedName>
        <fullName evidence="8">Sugar nucleotide epimerase</fullName>
    </submittedName>
</protein>
<dbReference type="InterPro" id="IPR000566">
    <property type="entry name" value="Lipocln_cytosolic_FA-bd_dom"/>
</dbReference>
<organism evidence="8 18">
    <name type="scientific">Parabacteroides distasonis</name>
    <dbReference type="NCBI Taxonomy" id="823"/>
    <lineage>
        <taxon>Bacteria</taxon>
        <taxon>Pseudomonadati</taxon>
        <taxon>Bacteroidota</taxon>
        <taxon>Bacteroidia</taxon>
        <taxon>Bacteroidales</taxon>
        <taxon>Tannerellaceae</taxon>
        <taxon>Parabacteroides</taxon>
    </lineage>
</organism>
<dbReference type="InterPro" id="IPR012674">
    <property type="entry name" value="Calycin"/>
</dbReference>
<evidence type="ECO:0000313" key="13">
    <source>
        <dbReference type="Proteomes" id="UP000095455"/>
    </source>
</evidence>
<feature type="domain" description="Lipocalin/cytosolic fatty-acid binding" evidence="3">
    <location>
        <begin position="32"/>
        <end position="174"/>
    </location>
</feature>
<evidence type="ECO:0000313" key="17">
    <source>
        <dbReference type="Proteomes" id="UP000461276"/>
    </source>
</evidence>
<dbReference type="Proteomes" id="UP001210126">
    <property type="component" value="Unassembled WGS sequence"/>
</dbReference>
<evidence type="ECO:0000313" key="10">
    <source>
        <dbReference type="EMBL" id="MRZ51534.1"/>
    </source>
</evidence>
<dbReference type="GO" id="GO:0006950">
    <property type="term" value="P:response to stress"/>
    <property type="evidence" value="ECO:0007669"/>
    <property type="project" value="UniProtKB-ARBA"/>
</dbReference>
<dbReference type="EMBL" id="CYXP01000012">
    <property type="protein sequence ID" value="CUN32343.1"/>
    <property type="molecule type" value="Genomic_DNA"/>
</dbReference>
<keyword evidence="4" id="KW-0449">Lipoprotein</keyword>
<dbReference type="EMBL" id="CP120353">
    <property type="protein sequence ID" value="WET64505.1"/>
    <property type="molecule type" value="Genomic_DNA"/>
</dbReference>
<dbReference type="EMBL" id="WKLT01000012">
    <property type="protein sequence ID" value="MRY58905.1"/>
    <property type="molecule type" value="Genomic_DNA"/>
</dbReference>
<dbReference type="PIRSF" id="PIRSF036893">
    <property type="entry name" value="Lipocalin_ApoD"/>
    <property type="match status" value="1"/>
</dbReference>
<dbReference type="InterPro" id="IPR002446">
    <property type="entry name" value="Lipocalin_bac"/>
</dbReference>
<dbReference type="InterPro" id="IPR022271">
    <property type="entry name" value="Lipocalin_ApoD"/>
</dbReference>
<reference evidence="12" key="5">
    <citation type="submission" date="2023-03" db="EMBL/GenBank/DDBJ databases">
        <title>Parabacteroides distasonis, a bacteria resistant against UC.</title>
        <authorList>
            <person name="Dai W."/>
        </authorList>
    </citation>
    <scope>NUCLEOTIDE SEQUENCE</scope>
    <source>
        <strain evidence="12">F1-28</strain>
    </source>
</reference>
<reference evidence="16 17" key="3">
    <citation type="journal article" date="2019" name="Nat. Med.">
        <title>A library of human gut bacterial isolates paired with longitudinal multiomics data enables mechanistic microbiome research.</title>
        <authorList>
            <person name="Poyet M."/>
            <person name="Groussin M."/>
            <person name="Gibbons S.M."/>
            <person name="Avila-Pacheco J."/>
            <person name="Jiang X."/>
            <person name="Kearney S.M."/>
            <person name="Perrotta A.R."/>
            <person name="Berdy B."/>
            <person name="Zhao S."/>
            <person name="Lieberman T.D."/>
            <person name="Swanson P.K."/>
            <person name="Smith M."/>
            <person name="Roesemann S."/>
            <person name="Alexander J.E."/>
            <person name="Rich S.A."/>
            <person name="Livny J."/>
            <person name="Vlamakis H."/>
            <person name="Clish C."/>
            <person name="Bullock K."/>
            <person name="Deik A."/>
            <person name="Scott J."/>
            <person name="Pierce K.A."/>
            <person name="Xavier R.J."/>
            <person name="Alm E.J."/>
        </authorList>
    </citation>
    <scope>NUCLEOTIDE SEQUENCE [LARGE SCALE GENOMIC DNA]</scope>
    <source>
        <strain evidence="10 16">BIOML-A32</strain>
        <strain evidence="8 18">BIOML-A41</strain>
        <strain evidence="9 17">BIOML-A9</strain>
    </source>
</reference>
<evidence type="ECO:0000313" key="8">
    <source>
        <dbReference type="EMBL" id="MRY58905.1"/>
    </source>
</evidence>
<dbReference type="PRINTS" id="PR01171">
    <property type="entry name" value="BCTLIPOCALIN"/>
</dbReference>
<dbReference type="Proteomes" id="UP000463337">
    <property type="component" value="Unassembled WGS sequence"/>
</dbReference>
<dbReference type="Proteomes" id="UP000441358">
    <property type="component" value="Unassembled WGS sequence"/>
</dbReference>
<gene>
    <name evidence="4" type="primary">blc_2</name>
    <name evidence="5" type="synonym">blc</name>
    <name evidence="11" type="ORF">DW782_19135</name>
    <name evidence="5" type="ORF">ERS852380_00767</name>
    <name evidence="4" type="ORF">ERS852429_03991</name>
    <name evidence="8" type="ORF">GKD59_13530</name>
    <name evidence="10" type="ORF">GKD66_15135</name>
    <name evidence="9" type="ORF">GKD67_18520</name>
    <name evidence="12" type="ORF">P2T59_00565</name>
    <name evidence="6" type="ORF">PN599_13780</name>
    <name evidence="7" type="ORF">PN612_02475</name>
</gene>
<dbReference type="AlphaFoldDB" id="A0A173YMP9"/>
<dbReference type="Proteomes" id="UP001221009">
    <property type="component" value="Chromosome"/>
</dbReference>
<reference evidence="6" key="4">
    <citation type="submission" date="2023-01" db="EMBL/GenBank/DDBJ databases">
        <title>Human gut microbiome strain richness.</title>
        <authorList>
            <person name="Chen-Liaw A."/>
        </authorList>
    </citation>
    <scope>NUCLEOTIDE SEQUENCE</scope>
    <source>
        <strain evidence="7">D35st1_E5_D35t1_190705</strain>
        <strain evidence="6">RTP21484st1_E5_RTP21484_190118</strain>
    </source>
</reference>
<dbReference type="SUPFAM" id="SSF50814">
    <property type="entry name" value="Lipocalins"/>
    <property type="match status" value="1"/>
</dbReference>
<dbReference type="OrthoDB" id="329806at2"/>
<dbReference type="Proteomes" id="UP001211522">
    <property type="component" value="Unassembled WGS sequence"/>
</dbReference>
<dbReference type="EMBL" id="CYYK01000002">
    <property type="protein sequence ID" value="CUN64466.1"/>
    <property type="molecule type" value="Genomic_DNA"/>
</dbReference>
<comment type="similarity">
    <text evidence="1 2">Belongs to the calycin superfamily. Lipocalin family.</text>
</comment>
<name>A0A173YMP9_PARDI</name>
<evidence type="ECO:0000313" key="5">
    <source>
        <dbReference type="EMBL" id="CUN64466.1"/>
    </source>
</evidence>
<evidence type="ECO:0000313" key="9">
    <source>
        <dbReference type="EMBL" id="MRY95188.1"/>
    </source>
</evidence>
<evidence type="ECO:0000313" key="6">
    <source>
        <dbReference type="EMBL" id="MDB9006067.1"/>
    </source>
</evidence>
<dbReference type="PANTHER" id="PTHR10612">
    <property type="entry name" value="APOLIPOPROTEIN D"/>
    <property type="match status" value="1"/>
</dbReference>
<evidence type="ECO:0000256" key="1">
    <source>
        <dbReference type="ARBA" id="ARBA00006889"/>
    </source>
</evidence>
<evidence type="ECO:0000313" key="12">
    <source>
        <dbReference type="EMBL" id="WET64505.1"/>
    </source>
</evidence>
<dbReference type="EMBL" id="JAQMPJ010000013">
    <property type="protein sequence ID" value="MDB9006067.1"/>
    <property type="molecule type" value="Genomic_DNA"/>
</dbReference>
<dbReference type="EMBL" id="JAQMPX010000018">
    <property type="protein sequence ID" value="MDB9137372.1"/>
    <property type="molecule type" value="Genomic_DNA"/>
</dbReference>
<dbReference type="RefSeq" id="WP_005855331.1">
    <property type="nucleotide sequence ID" value="NZ_AP019729.1"/>
</dbReference>
<reference evidence="13 14" key="1">
    <citation type="submission" date="2015-09" db="EMBL/GenBank/DDBJ databases">
        <authorList>
            <consortium name="Pathogen Informatics"/>
        </authorList>
    </citation>
    <scope>NUCLEOTIDE SEQUENCE [LARGE SCALE GENOMIC DNA]</scope>
    <source>
        <strain evidence="5 13">2789STDY5608822</strain>
        <strain evidence="4 14">2789STDY5608872</strain>
    </source>
</reference>
<evidence type="ECO:0000256" key="2">
    <source>
        <dbReference type="PIRNR" id="PIRNR036893"/>
    </source>
</evidence>
<dbReference type="EMBL" id="QSJN01000016">
    <property type="protein sequence ID" value="RHD71585.1"/>
    <property type="molecule type" value="Genomic_DNA"/>
</dbReference>
<dbReference type="Proteomes" id="UP000095455">
    <property type="component" value="Unassembled WGS sequence"/>
</dbReference>
<dbReference type="InterPro" id="IPR047202">
    <property type="entry name" value="Lipocalin_Blc-like_dom"/>
</dbReference>
<accession>A0A173YMP9</accession>
<proteinExistence type="inferred from homology"/>
<dbReference type="CDD" id="cd19438">
    <property type="entry name" value="lipocalin_Blc-like"/>
    <property type="match status" value="1"/>
</dbReference>
<dbReference type="EMBL" id="WKMC01000012">
    <property type="protein sequence ID" value="MRZ51534.1"/>
    <property type="molecule type" value="Genomic_DNA"/>
</dbReference>
<dbReference type="Proteomes" id="UP000461276">
    <property type="component" value="Unassembled WGS sequence"/>
</dbReference>
<sequence length="180" mass="21016">MRFKLIGLICLIMQCNLSCTQHIINKETVQTLDLHRYMGKWFEIARFDHRFEHNLVGATVEYSFLPNGDIEVVNSGYWGNFSGSFKRAKGIAKITDPTCPSKLKVCFFMRFYAEYNIMEIDEDNYSYALVGSNTSDYLWLLSRTPTLPEEAILFLLTKAKERGYNTSMLKWVKQKHENQK</sequence>
<dbReference type="Pfam" id="PF08212">
    <property type="entry name" value="Lipocalin_2"/>
    <property type="match status" value="1"/>
</dbReference>
<evidence type="ECO:0000313" key="7">
    <source>
        <dbReference type="EMBL" id="MDB9137372.1"/>
    </source>
</evidence>
<evidence type="ECO:0000313" key="4">
    <source>
        <dbReference type="EMBL" id="CUN32343.1"/>
    </source>
</evidence>
<dbReference type="Proteomes" id="UP000095591">
    <property type="component" value="Unassembled WGS sequence"/>
</dbReference>
<dbReference type="Gene3D" id="2.40.128.20">
    <property type="match status" value="1"/>
</dbReference>